<dbReference type="GO" id="GO:0003677">
    <property type="term" value="F:DNA binding"/>
    <property type="evidence" value="ECO:0007669"/>
    <property type="project" value="InterPro"/>
</dbReference>
<dbReference type="SUPFAM" id="SSF53335">
    <property type="entry name" value="S-adenosyl-L-methionine-dependent methyltransferases"/>
    <property type="match status" value="1"/>
</dbReference>
<dbReference type="InterPro" id="IPR001091">
    <property type="entry name" value="RM_Methyltransferase"/>
</dbReference>
<dbReference type="EMBL" id="VJXY01000086">
    <property type="protein sequence ID" value="MBD6620835.1"/>
    <property type="molecule type" value="Genomic_DNA"/>
</dbReference>
<dbReference type="GO" id="GO:0032259">
    <property type="term" value="P:methylation"/>
    <property type="evidence" value="ECO:0007669"/>
    <property type="project" value="UniProtKB-KW"/>
</dbReference>
<dbReference type="GO" id="GO:0008170">
    <property type="term" value="F:N-methyltransferase activity"/>
    <property type="evidence" value="ECO:0007669"/>
    <property type="project" value="InterPro"/>
</dbReference>
<dbReference type="InterPro" id="IPR002941">
    <property type="entry name" value="DNA_methylase_N4/N6"/>
</dbReference>
<sequence length="234" mass="27238">MKPYYSDEYITLYNADCREILPKLQDEYFGWTDPPYNVGKNYGAWCDRLDDDQYLEFCGEWITQFKCLCPETCIFVPRKYFLEYWNLLGKEYKQIILTWTPEGAIRGSFVNQHASLLTNVKPKHQTKDVWNNLQLPGLGWFFREQTYGHPGYTSVDLTNHVLAHLACPSMPILDPFAGTGTTLKCSKDLNRKAVGIEINEKYCEIIATRLSQQVLPLWNQMQDMPPFSPRTNIL</sequence>
<proteinExistence type="inferred from homology"/>
<dbReference type="Pfam" id="PF01555">
    <property type="entry name" value="N6_N4_Mtase"/>
    <property type="match status" value="1"/>
</dbReference>
<evidence type="ECO:0000313" key="6">
    <source>
        <dbReference type="Proteomes" id="UP001165986"/>
    </source>
</evidence>
<keyword evidence="2" id="KW-0808">Transferase</keyword>
<dbReference type="PRINTS" id="PR00508">
    <property type="entry name" value="S21N4MTFRASE"/>
</dbReference>
<feature type="domain" description="DNA methylase N-4/N-6" evidence="4">
    <location>
        <begin position="32"/>
        <end position="206"/>
    </location>
</feature>
<evidence type="ECO:0000256" key="1">
    <source>
        <dbReference type="ARBA" id="ARBA00022603"/>
    </source>
</evidence>
<comment type="caution">
    <text evidence="5">The sequence shown here is derived from an EMBL/GenBank/DDBJ whole genome shotgun (WGS) entry which is preliminary data.</text>
</comment>
<accession>A0AA40VV57</accession>
<dbReference type="InterPro" id="IPR029063">
    <property type="entry name" value="SAM-dependent_MTases_sf"/>
</dbReference>
<comment type="similarity">
    <text evidence="3">Belongs to the N(4)/N(6)-methyltransferase family.</text>
</comment>
<protein>
    <recommendedName>
        <fullName evidence="3">Methyltransferase</fullName>
        <ecNumber evidence="3">2.1.1.-</ecNumber>
    </recommendedName>
</protein>
<keyword evidence="6" id="KW-1185">Reference proteome</keyword>
<reference evidence="5" key="1">
    <citation type="submission" date="2019-07" db="EMBL/GenBank/DDBJ databases">
        <title>Toxilogical consequences of a new and cryptic species of cyanobacteria (Komarekiella delphini-convector) recovered from the epidermis of a bottlenose dolphin and 1500 ft. in the air.</title>
        <authorList>
            <person name="Brown A.O."/>
            <person name="Dvorak P."/>
            <person name="Villanueva C.D."/>
            <person name="Foss A.J."/>
            <person name="Garvey A.D."/>
            <person name="Gibson Q.A."/>
            <person name="Johansen J.R."/>
            <person name="Casamatta D.A."/>
        </authorList>
    </citation>
    <scope>NUCLEOTIDE SEQUENCE</scope>
    <source>
        <strain evidence="5">SJRDD-AB1</strain>
    </source>
</reference>
<dbReference type="Proteomes" id="UP001165986">
    <property type="component" value="Unassembled WGS sequence"/>
</dbReference>
<evidence type="ECO:0000256" key="2">
    <source>
        <dbReference type="ARBA" id="ARBA00022679"/>
    </source>
</evidence>
<dbReference type="Gene3D" id="3.40.50.150">
    <property type="entry name" value="Vaccinia Virus protein VP39"/>
    <property type="match status" value="1"/>
</dbReference>
<organism evidence="5 6">
    <name type="scientific">Komarekiella delphini-convector SJRDD-AB1</name>
    <dbReference type="NCBI Taxonomy" id="2593771"/>
    <lineage>
        <taxon>Bacteria</taxon>
        <taxon>Bacillati</taxon>
        <taxon>Cyanobacteriota</taxon>
        <taxon>Cyanophyceae</taxon>
        <taxon>Nostocales</taxon>
        <taxon>Nostocaceae</taxon>
        <taxon>Komarekiella</taxon>
        <taxon>Komarekiella delphini-convector</taxon>
    </lineage>
</organism>
<dbReference type="AlphaFoldDB" id="A0AA40VV57"/>
<dbReference type="RefSeq" id="WP_191762146.1">
    <property type="nucleotide sequence ID" value="NZ_VJXY01000086.1"/>
</dbReference>
<dbReference type="EC" id="2.1.1.-" evidence="3"/>
<evidence type="ECO:0000259" key="4">
    <source>
        <dbReference type="Pfam" id="PF01555"/>
    </source>
</evidence>
<evidence type="ECO:0000313" key="5">
    <source>
        <dbReference type="EMBL" id="MBD6620835.1"/>
    </source>
</evidence>
<name>A0AA40VV57_9NOST</name>
<evidence type="ECO:0000256" key="3">
    <source>
        <dbReference type="RuleBase" id="RU362026"/>
    </source>
</evidence>
<gene>
    <name evidence="5" type="ORF">FNW02_35070</name>
</gene>
<keyword evidence="1" id="KW-0489">Methyltransferase</keyword>